<protein>
    <submittedName>
        <fullName evidence="7">ABC transporter ATP-binding protein</fullName>
    </submittedName>
</protein>
<dbReference type="InterPro" id="IPR017871">
    <property type="entry name" value="ABC_transporter-like_CS"/>
</dbReference>
<dbReference type="PANTHER" id="PTHR43875:SF14">
    <property type="entry name" value="ABC TRANSPORTER ATP-BINDING PROTEIN"/>
    <property type="match status" value="1"/>
</dbReference>
<accession>A0A2G9WVL4</accession>
<dbReference type="AlphaFoldDB" id="A0A2G9WVL4"/>
<name>A0A2G9WVL4_9HYPH</name>
<dbReference type="SUPFAM" id="SSF52540">
    <property type="entry name" value="P-loop containing nucleoside triphosphate hydrolases"/>
    <property type="match status" value="1"/>
</dbReference>
<evidence type="ECO:0000256" key="1">
    <source>
        <dbReference type="ARBA" id="ARBA00004417"/>
    </source>
</evidence>
<keyword evidence="5 7" id="KW-0067">ATP-binding</keyword>
<dbReference type="InterPro" id="IPR003439">
    <property type="entry name" value="ABC_transporter-like_ATP-bd"/>
</dbReference>
<dbReference type="InterPro" id="IPR003593">
    <property type="entry name" value="AAA+_ATPase"/>
</dbReference>
<evidence type="ECO:0000256" key="4">
    <source>
        <dbReference type="ARBA" id="ARBA00022741"/>
    </source>
</evidence>
<dbReference type="InterPro" id="IPR008995">
    <property type="entry name" value="Mo/tungstate-bd_C_term_dom"/>
</dbReference>
<keyword evidence="8" id="KW-1185">Reference proteome</keyword>
<dbReference type="Gene3D" id="3.40.50.300">
    <property type="entry name" value="P-loop containing nucleotide triphosphate hydrolases"/>
    <property type="match status" value="1"/>
</dbReference>
<dbReference type="GO" id="GO:0008643">
    <property type="term" value="P:carbohydrate transport"/>
    <property type="evidence" value="ECO:0007669"/>
    <property type="project" value="InterPro"/>
</dbReference>
<dbReference type="Gene3D" id="2.40.50.100">
    <property type="match status" value="1"/>
</dbReference>
<evidence type="ECO:0000313" key="7">
    <source>
        <dbReference type="EMBL" id="PIO98729.1"/>
    </source>
</evidence>
<dbReference type="GO" id="GO:0005524">
    <property type="term" value="F:ATP binding"/>
    <property type="evidence" value="ECO:0007669"/>
    <property type="project" value="UniProtKB-KW"/>
</dbReference>
<dbReference type="SUPFAM" id="SSF50331">
    <property type="entry name" value="MOP-like"/>
    <property type="match status" value="1"/>
</dbReference>
<dbReference type="PROSITE" id="PS50893">
    <property type="entry name" value="ABC_TRANSPORTER_2"/>
    <property type="match status" value="1"/>
</dbReference>
<evidence type="ECO:0000313" key="8">
    <source>
        <dbReference type="Proteomes" id="UP000231070"/>
    </source>
</evidence>
<proteinExistence type="inferred from homology"/>
<organism evidence="7 8">
    <name type="scientific">Pleomorphomonas carboxyditropha</name>
    <dbReference type="NCBI Taxonomy" id="2023338"/>
    <lineage>
        <taxon>Bacteria</taxon>
        <taxon>Pseudomonadati</taxon>
        <taxon>Pseudomonadota</taxon>
        <taxon>Alphaproteobacteria</taxon>
        <taxon>Hyphomicrobiales</taxon>
        <taxon>Pleomorphomonadaceae</taxon>
        <taxon>Pleomorphomonas</taxon>
    </lineage>
</organism>
<dbReference type="CDD" id="cd03301">
    <property type="entry name" value="ABC_MalK_N"/>
    <property type="match status" value="1"/>
</dbReference>
<comment type="caution">
    <text evidence="7">The sequence shown here is derived from an EMBL/GenBank/DDBJ whole genome shotgun (WGS) entry which is preliminary data.</text>
</comment>
<dbReference type="InterPro" id="IPR015855">
    <property type="entry name" value="ABC_transpr_MalK-like"/>
</dbReference>
<dbReference type="InterPro" id="IPR012340">
    <property type="entry name" value="NA-bd_OB-fold"/>
</dbReference>
<reference evidence="7 8" key="1">
    <citation type="submission" date="2017-08" db="EMBL/GenBank/DDBJ databases">
        <title>Pleomorphomonas carboxidotrophicus sp. nov., a new mesophilic hydrogenogenic carboxidotroph.</title>
        <authorList>
            <person name="Esquivel-Elizondo S."/>
            <person name="Krajmalnik-Brown R."/>
            <person name="Maldonado J."/>
        </authorList>
    </citation>
    <scope>NUCLEOTIDE SEQUENCE [LARGE SCALE GENOMIC DNA]</scope>
    <source>
        <strain evidence="7 8">SVCO-16</strain>
    </source>
</reference>
<dbReference type="PROSITE" id="PS00211">
    <property type="entry name" value="ABC_TRANSPORTER_1"/>
    <property type="match status" value="1"/>
</dbReference>
<dbReference type="InterPro" id="IPR047641">
    <property type="entry name" value="ABC_transpr_MalK/UgpC-like"/>
</dbReference>
<keyword evidence="4" id="KW-0547">Nucleotide-binding</keyword>
<evidence type="ECO:0000256" key="3">
    <source>
        <dbReference type="ARBA" id="ARBA00022448"/>
    </source>
</evidence>
<dbReference type="GO" id="GO:0055052">
    <property type="term" value="C:ATP-binding cassette (ABC) transporter complex, substrate-binding subunit-containing"/>
    <property type="evidence" value="ECO:0007669"/>
    <property type="project" value="TreeGrafter"/>
</dbReference>
<dbReference type="SMART" id="SM00382">
    <property type="entry name" value="AAA"/>
    <property type="match status" value="1"/>
</dbReference>
<dbReference type="EMBL" id="NQVN01000008">
    <property type="protein sequence ID" value="PIO98729.1"/>
    <property type="molecule type" value="Genomic_DNA"/>
</dbReference>
<gene>
    <name evidence="7" type="ORF">CJ014_13570</name>
</gene>
<dbReference type="Gene3D" id="2.40.50.140">
    <property type="entry name" value="Nucleic acid-binding proteins"/>
    <property type="match status" value="1"/>
</dbReference>
<comment type="similarity">
    <text evidence="2">Belongs to the ABC transporter superfamily.</text>
</comment>
<comment type="subcellular location">
    <subcellularLocation>
        <location evidence="1">Cell inner membrane</location>
        <topology evidence="1">Peripheral membrane protein</topology>
    </subcellularLocation>
</comment>
<dbReference type="GO" id="GO:0016887">
    <property type="term" value="F:ATP hydrolysis activity"/>
    <property type="evidence" value="ECO:0007669"/>
    <property type="project" value="InterPro"/>
</dbReference>
<dbReference type="InterPro" id="IPR027417">
    <property type="entry name" value="P-loop_NTPase"/>
</dbReference>
<dbReference type="OrthoDB" id="9802264at2"/>
<dbReference type="Pfam" id="PF17912">
    <property type="entry name" value="OB_MalK"/>
    <property type="match status" value="1"/>
</dbReference>
<feature type="domain" description="ABC transporter" evidence="6">
    <location>
        <begin position="7"/>
        <end position="237"/>
    </location>
</feature>
<dbReference type="GO" id="GO:0140359">
    <property type="term" value="F:ABC-type transporter activity"/>
    <property type="evidence" value="ECO:0007669"/>
    <property type="project" value="InterPro"/>
</dbReference>
<evidence type="ECO:0000256" key="5">
    <source>
        <dbReference type="ARBA" id="ARBA00022840"/>
    </source>
</evidence>
<dbReference type="InterPro" id="IPR040582">
    <property type="entry name" value="OB_MalK-like"/>
</dbReference>
<keyword evidence="3" id="KW-0813">Transport</keyword>
<evidence type="ECO:0000259" key="6">
    <source>
        <dbReference type="PROSITE" id="PS50893"/>
    </source>
</evidence>
<dbReference type="Pfam" id="PF00005">
    <property type="entry name" value="ABC_tran"/>
    <property type="match status" value="1"/>
</dbReference>
<dbReference type="FunFam" id="3.40.50.300:FF:000042">
    <property type="entry name" value="Maltose/maltodextrin ABC transporter, ATP-binding protein"/>
    <property type="match status" value="1"/>
</dbReference>
<dbReference type="PANTHER" id="PTHR43875">
    <property type="entry name" value="MALTODEXTRIN IMPORT ATP-BINDING PROTEIN MSMX"/>
    <property type="match status" value="1"/>
</dbReference>
<dbReference type="NCBIfam" id="NF008653">
    <property type="entry name" value="PRK11650.1"/>
    <property type="match status" value="1"/>
</dbReference>
<dbReference type="Proteomes" id="UP000231070">
    <property type="component" value="Unassembled WGS sequence"/>
</dbReference>
<sequence>MTVMIDIRISNCNKNYGSLRVLKDINLEIERGEFIVLLGPSGCGKSTLLHIVAGLDRLTSGAIEIGGRDVTDVEPKDRDIAMVFQSYALYPTMSVRSNMEFGLRMRGKPMAEIRPLVEEKARMLHIDHLLDRRPSQLSGGQRQRVAIGRALVRDPRVFLFDEPLSNLDAKLRASMRTEIKKLHQSLGTTAIYVTHDQLEAMTLASRMVVMKAGEIQQVGKPEEVYHRPVNLFVADFLGNPGMNFMRGHIRLDGGHISADIGAAILPLDGYAFEAAPADGQAVVVGLRPESIQPISGLTSGGGAFTLTLRPTLIEHTGSDNLVVLAMGDEEIVGKFPTDMLPKLGEPVTVGFDLGRLSLFDAESERRI</sequence>
<evidence type="ECO:0000256" key="2">
    <source>
        <dbReference type="ARBA" id="ARBA00005417"/>
    </source>
</evidence>